<dbReference type="InterPro" id="IPR052542">
    <property type="entry name" value="Cholesterol_Oxidase"/>
</dbReference>
<evidence type="ECO:0000256" key="9">
    <source>
        <dbReference type="ARBA" id="ARBA00023235"/>
    </source>
</evidence>
<evidence type="ECO:0000313" key="20">
    <source>
        <dbReference type="Proteomes" id="UP000290189"/>
    </source>
</evidence>
<evidence type="ECO:0000259" key="15">
    <source>
        <dbReference type="Pfam" id="PF00732"/>
    </source>
</evidence>
<keyword evidence="5" id="KW-0560">Oxidoreductase</keyword>
<comment type="cofactor">
    <cofactor evidence="1">
        <name>FAD</name>
        <dbReference type="ChEBI" id="CHEBI:57692"/>
    </cofactor>
</comment>
<dbReference type="SUPFAM" id="SSF51905">
    <property type="entry name" value="FAD/NAD(P)-binding domain"/>
    <property type="match status" value="1"/>
</dbReference>
<feature type="domain" description="Glucose-methanol-choline oxidoreductase C-terminal" evidence="16">
    <location>
        <begin position="518"/>
        <end position="581"/>
    </location>
</feature>
<sequence>MSSPGAARFFSITSDRESIADRYDVVVVGSGYGGGCAALRFSQMRSKSTGARLSVAVFERGRERLPGQFPTSTPDAIAEAQITVSCADTPTSHVGPRDGLYDIRVYDDVIAVVGCGLGGGSLINAGVIIEPDPRVFESRLWPDAIRVAYRKGDMERYADRVRNELSAQVYPDNWPRLTKLEAIKDAAARLQERGVPPGASIEWRKYPMAVSFEQQGHPSGYVQPACNLCGNCVTGCNTGAKNTTQMNYIADAWASGARIFTEVQVTRVKTLPGEYLVFYKPTGDTESPERFVRAGRVVLAAGALGSTEILLRSRSGVRLSSAIGRGYSGNGDSLGMGVGLDRRTATFGNPSYLDKAQHWNHAPGPCIASGATFTMRKGVVPSDDVDVEDLLKDDVILEDATFPYALKPLIAPLMPLATVVEAAVQRPDQFHQLLYDLARQPTRTDVNHVVAYLVMSHDDPSKNGSMSLKQCDDTLDLRWPGSTKLPNYQRANDVMEAATNMLNGEGLIGNPAITLTNRTITVHSLGGCCMSDTPSKGVVDDRCRVYDGDDGGVHQGLYVMDGSIIPLAIGINPSLTITTLAERALAKVVEDDPDLEVDTETVRGENGGSRTMQRAYSFTERMQGSVGVVGGQQQFPISLSLTISSIDPSAIMGVVYPVSGTTVCQHISKEHLAVHGTAVFEDDPDAVAGARLIYRLTLLTQEGIEYQAIAKKYLRNKFSSPFELFHDATTAFVEMTHRDGLGKLVTLSGTIKVSLLDALRIPLTFRSGTSQHRTWTDRLRDAFACSGALKISIEKAIQLYVMLQSTFDHPSYIDKVAYEPRTTTFTVTTADGLDLLITRYERSPRSQQRRKHPIAMFAGQAVVNVYQAPTIAVNAVQFMTDRGFDVYVGELRFSPWNPEAARQGGTLNDIASKDYPALLGKILELSKSSKVSILAHCLGAISFSLALLHDANIRKRVRAVCLLQGHFMPQTGLYNNIRKRMYLDYVFKALHWKGLDPSRTSSNNIVLRGAIGVISQLACGWGEFCSSPACHMTTFTFGRLVSHDQLNHDTHAAYPSIFGYSAFSFLFDAVERLRGPGPFVKDLDTLLPELVRAQIPIHLVNGAENVVWVASAARNAYDTLVQVAEKNRVPTSLFSLQIVDRYSHLDCLYGKNAYRDVFPPIANFFEAND</sequence>
<keyword evidence="7" id="KW-1207">Sterol metabolism</keyword>
<dbReference type="STRING" id="37360.A0A0G4INR0"/>
<evidence type="ECO:0000256" key="14">
    <source>
        <dbReference type="ARBA" id="ARBA00049778"/>
    </source>
</evidence>
<evidence type="ECO:0000256" key="6">
    <source>
        <dbReference type="ARBA" id="ARBA00023098"/>
    </source>
</evidence>
<evidence type="ECO:0000256" key="2">
    <source>
        <dbReference type="ARBA" id="ARBA00022548"/>
    </source>
</evidence>
<dbReference type="EC" id="1.1.3.6" evidence="12"/>
<dbReference type="EMBL" id="OVEO01000019">
    <property type="protein sequence ID" value="SPR01910.1"/>
    <property type="molecule type" value="Genomic_DNA"/>
</dbReference>
<evidence type="ECO:0000313" key="18">
    <source>
        <dbReference type="EMBL" id="SPR01910.1"/>
    </source>
</evidence>
<evidence type="ECO:0000256" key="7">
    <source>
        <dbReference type="ARBA" id="ARBA00023166"/>
    </source>
</evidence>
<reference evidence="17 19" key="1">
    <citation type="submission" date="2015-02" db="EMBL/GenBank/DDBJ databases">
        <authorList>
            <person name="Chooi Y.-H."/>
        </authorList>
    </citation>
    <scope>NUCLEOTIDE SEQUENCE [LARGE SCALE GENOMIC DNA]</scope>
    <source>
        <strain evidence="17">E3</strain>
    </source>
</reference>
<feature type="domain" description="Glucose-methanol-choline oxidoreductase N-terminal" evidence="15">
    <location>
        <begin position="110"/>
        <end position="325"/>
    </location>
</feature>
<gene>
    <name evidence="17" type="ORF">PBRA_005562</name>
    <name evidence="18" type="ORF">PLBR_LOCUS9125</name>
</gene>
<keyword evidence="6" id="KW-0443">Lipid metabolism</keyword>
<dbReference type="InterPro" id="IPR000172">
    <property type="entry name" value="GMC_OxRdtase_N"/>
</dbReference>
<dbReference type="SUPFAM" id="SSF53474">
    <property type="entry name" value="alpha/beta-Hydrolases"/>
    <property type="match status" value="1"/>
</dbReference>
<geneLocation type="mitochondrion" evidence="18"/>
<dbReference type="InterPro" id="IPR007867">
    <property type="entry name" value="GMC_OxRtase_C"/>
</dbReference>
<evidence type="ECO:0000256" key="10">
    <source>
        <dbReference type="ARBA" id="ARBA00038856"/>
    </source>
</evidence>
<dbReference type="GO" id="GO:0050660">
    <property type="term" value="F:flavin adenine dinucleotide binding"/>
    <property type="evidence" value="ECO:0007669"/>
    <property type="project" value="InterPro"/>
</dbReference>
<proteinExistence type="predicted"/>
<protein>
    <recommendedName>
        <fullName evidence="13">Cholesterol oxidase</fullName>
        <ecNumber evidence="12">1.1.3.6</ecNumber>
        <ecNumber evidence="10">5.3.3.1</ecNumber>
    </recommendedName>
    <alternativeName>
        <fullName evidence="14">Cholesterol isomerase</fullName>
    </alternativeName>
</protein>
<evidence type="ECO:0000256" key="5">
    <source>
        <dbReference type="ARBA" id="ARBA00023002"/>
    </source>
</evidence>
<keyword evidence="8" id="KW-0753">Steroid metabolism</keyword>
<dbReference type="GO" id="GO:0004769">
    <property type="term" value="F:steroid Delta-isomerase activity"/>
    <property type="evidence" value="ECO:0007669"/>
    <property type="project" value="UniProtKB-EC"/>
</dbReference>
<dbReference type="OrthoDB" id="9974421at2759"/>
<dbReference type="InterPro" id="IPR029058">
    <property type="entry name" value="AB_hydrolase_fold"/>
</dbReference>
<keyword evidence="3" id="KW-0285">Flavoprotein</keyword>
<keyword evidence="2" id="KW-0153">Cholesterol metabolism</keyword>
<evidence type="ECO:0000256" key="11">
    <source>
        <dbReference type="ARBA" id="ARBA00049645"/>
    </source>
</evidence>
<dbReference type="Proteomes" id="UP000039324">
    <property type="component" value="Unassembled WGS sequence"/>
</dbReference>
<evidence type="ECO:0000256" key="8">
    <source>
        <dbReference type="ARBA" id="ARBA00023221"/>
    </source>
</evidence>
<dbReference type="GO" id="GO:0016995">
    <property type="term" value="F:cholesterol oxidase activity"/>
    <property type="evidence" value="ECO:0007669"/>
    <property type="project" value="UniProtKB-EC"/>
</dbReference>
<evidence type="ECO:0000313" key="17">
    <source>
        <dbReference type="EMBL" id="CEO96958.1"/>
    </source>
</evidence>
<reference evidence="18 20" key="2">
    <citation type="submission" date="2018-03" db="EMBL/GenBank/DDBJ databases">
        <authorList>
            <person name="Fogelqvist J."/>
        </authorList>
    </citation>
    <scope>NUCLEOTIDE SEQUENCE [LARGE SCALE GENOMIC DNA]</scope>
</reference>
<dbReference type="GO" id="GO:0008203">
    <property type="term" value="P:cholesterol metabolic process"/>
    <property type="evidence" value="ECO:0007669"/>
    <property type="project" value="UniProtKB-KW"/>
</dbReference>
<evidence type="ECO:0000313" key="19">
    <source>
        <dbReference type="Proteomes" id="UP000039324"/>
    </source>
</evidence>
<evidence type="ECO:0000256" key="1">
    <source>
        <dbReference type="ARBA" id="ARBA00001974"/>
    </source>
</evidence>
<dbReference type="PANTHER" id="PTHR47470:SF1">
    <property type="entry name" value="FAD-DEPENDENT OXIDOREDUCTASE 2 FAD BINDING DOMAIN-CONTAINING PROTEIN"/>
    <property type="match status" value="1"/>
</dbReference>
<dbReference type="Gene3D" id="3.40.50.1820">
    <property type="entry name" value="alpha/beta hydrolase"/>
    <property type="match status" value="1"/>
</dbReference>
<evidence type="ECO:0000256" key="3">
    <source>
        <dbReference type="ARBA" id="ARBA00022630"/>
    </source>
</evidence>
<accession>A0A0G4INR0</accession>
<keyword evidence="19" id="KW-1185">Reference proteome</keyword>
<evidence type="ECO:0000256" key="12">
    <source>
        <dbReference type="ARBA" id="ARBA00049723"/>
    </source>
</evidence>
<evidence type="ECO:0000256" key="13">
    <source>
        <dbReference type="ARBA" id="ARBA00049744"/>
    </source>
</evidence>
<organism evidence="17 19">
    <name type="scientific">Plasmodiophora brassicae</name>
    <name type="common">Clubroot disease agent</name>
    <dbReference type="NCBI Taxonomy" id="37360"/>
    <lineage>
        <taxon>Eukaryota</taxon>
        <taxon>Sar</taxon>
        <taxon>Rhizaria</taxon>
        <taxon>Endomyxa</taxon>
        <taxon>Phytomyxea</taxon>
        <taxon>Plasmodiophorida</taxon>
        <taxon>Plasmodiophoridae</taxon>
        <taxon>Plasmodiophora</taxon>
    </lineage>
</organism>
<keyword evidence="18" id="KW-0496">Mitochondrion</keyword>
<dbReference type="EMBL" id="CDSF01000077">
    <property type="protein sequence ID" value="CEO96958.1"/>
    <property type="molecule type" value="Genomic_DNA"/>
</dbReference>
<dbReference type="Pfam" id="PF05199">
    <property type="entry name" value="GMC_oxred_C"/>
    <property type="match status" value="1"/>
</dbReference>
<comment type="pathway">
    <text evidence="11">Steroid metabolism; cholesterol degradation.</text>
</comment>
<keyword evidence="4" id="KW-0274">FAD</keyword>
<dbReference type="Proteomes" id="UP000290189">
    <property type="component" value="Unassembled WGS sequence"/>
</dbReference>
<dbReference type="PANTHER" id="PTHR47470">
    <property type="entry name" value="CHOLESTEROL OXIDASE"/>
    <property type="match status" value="1"/>
</dbReference>
<dbReference type="Pfam" id="PF00732">
    <property type="entry name" value="GMC_oxred_N"/>
    <property type="match status" value="1"/>
</dbReference>
<dbReference type="InterPro" id="IPR036188">
    <property type="entry name" value="FAD/NAD-bd_sf"/>
</dbReference>
<dbReference type="AlphaFoldDB" id="A0A0G4INR0"/>
<keyword evidence="9" id="KW-0413">Isomerase</keyword>
<evidence type="ECO:0000256" key="4">
    <source>
        <dbReference type="ARBA" id="ARBA00022827"/>
    </source>
</evidence>
<name>A0A0G4INR0_PLABS</name>
<evidence type="ECO:0000259" key="16">
    <source>
        <dbReference type="Pfam" id="PF05199"/>
    </source>
</evidence>
<dbReference type="Gene3D" id="3.50.50.60">
    <property type="entry name" value="FAD/NAD(P)-binding domain"/>
    <property type="match status" value="3"/>
</dbReference>
<dbReference type="EC" id="5.3.3.1" evidence="10"/>